<name>A0A368BR73_9GAMM</name>
<evidence type="ECO:0000256" key="4">
    <source>
        <dbReference type="ARBA" id="ARBA00022898"/>
    </source>
</evidence>
<comment type="similarity">
    <text evidence="3 7">Belongs to the class-III pyridoxal-phosphate-dependent aminotransferase family. HemL subfamily.</text>
</comment>
<dbReference type="AlphaFoldDB" id="A0A368BR73"/>
<evidence type="ECO:0000256" key="1">
    <source>
        <dbReference type="ARBA" id="ARBA00001933"/>
    </source>
</evidence>
<keyword evidence="7" id="KW-0963">Cytoplasm</keyword>
<dbReference type="Proteomes" id="UP000252147">
    <property type="component" value="Unassembled WGS sequence"/>
</dbReference>
<dbReference type="EC" id="5.4.3.8" evidence="7"/>
<dbReference type="EMBL" id="QOPD01000001">
    <property type="protein sequence ID" value="RCL39367.1"/>
    <property type="molecule type" value="Genomic_DNA"/>
</dbReference>
<evidence type="ECO:0000313" key="8">
    <source>
        <dbReference type="EMBL" id="RCL39367.1"/>
    </source>
</evidence>
<protein>
    <recommendedName>
        <fullName evidence="7">Glutamate-1-semialdehyde 2,1-aminomutase</fullName>
        <shortName evidence="7">GSA</shortName>
        <ecNumber evidence="7">5.4.3.8</ecNumber>
    </recommendedName>
    <alternativeName>
        <fullName evidence="7">Glutamate-1-semialdehyde aminotransferase</fullName>
        <shortName evidence="7">GSA-AT</shortName>
    </alternativeName>
</protein>
<dbReference type="PROSITE" id="PS00600">
    <property type="entry name" value="AA_TRANSFER_CLASS_3"/>
    <property type="match status" value="1"/>
</dbReference>
<accession>A0A368BR73</accession>
<dbReference type="InterPro" id="IPR005814">
    <property type="entry name" value="Aminotrans_3"/>
</dbReference>
<dbReference type="InterPro" id="IPR015424">
    <property type="entry name" value="PyrdxlP-dep_Trfase"/>
</dbReference>
<dbReference type="InterPro" id="IPR015422">
    <property type="entry name" value="PyrdxlP-dep_Trfase_small"/>
</dbReference>
<dbReference type="PANTHER" id="PTHR43713:SF3">
    <property type="entry name" value="GLUTAMATE-1-SEMIALDEHYDE 2,1-AMINOMUTASE 1, CHLOROPLASTIC-RELATED"/>
    <property type="match status" value="1"/>
</dbReference>
<keyword evidence="6 7" id="KW-0627">Porphyrin biosynthesis</keyword>
<evidence type="ECO:0000256" key="7">
    <source>
        <dbReference type="HAMAP-Rule" id="MF_00375"/>
    </source>
</evidence>
<dbReference type="NCBIfam" id="NF000818">
    <property type="entry name" value="PRK00062.1"/>
    <property type="match status" value="1"/>
</dbReference>
<dbReference type="Pfam" id="PF00202">
    <property type="entry name" value="Aminotran_3"/>
    <property type="match status" value="1"/>
</dbReference>
<dbReference type="CDD" id="cd00610">
    <property type="entry name" value="OAT_like"/>
    <property type="match status" value="1"/>
</dbReference>
<dbReference type="Gene3D" id="3.40.640.10">
    <property type="entry name" value="Type I PLP-dependent aspartate aminotransferase-like (Major domain)"/>
    <property type="match status" value="1"/>
</dbReference>
<feature type="modified residue" description="N6-(pyridoxal phosphate)lysine" evidence="7">
    <location>
        <position position="267"/>
    </location>
</feature>
<comment type="pathway">
    <text evidence="2">Porphyrin-containing compound metabolism; protoporphyrin-IX biosynthesis; 5-aminolevulinate from L-glutamyl-tRNA(Glu): step 2/2.</text>
</comment>
<dbReference type="Gene3D" id="3.90.1150.10">
    <property type="entry name" value="Aspartate Aminotransferase, domain 1"/>
    <property type="match status" value="1"/>
</dbReference>
<comment type="subunit">
    <text evidence="7">Homodimer.</text>
</comment>
<dbReference type="GO" id="GO:0008483">
    <property type="term" value="F:transaminase activity"/>
    <property type="evidence" value="ECO:0007669"/>
    <property type="project" value="InterPro"/>
</dbReference>
<reference evidence="8 9" key="1">
    <citation type="journal article" date="2018" name="Microbiome">
        <title>Fine metagenomic profile of the Mediterranean stratified and mixed water columns revealed by assembly and recruitment.</title>
        <authorList>
            <person name="Haro-Moreno J.M."/>
            <person name="Lopez-Perez M."/>
            <person name="De La Torre J.R."/>
            <person name="Picazo A."/>
            <person name="Camacho A."/>
            <person name="Rodriguez-Valera F."/>
        </authorList>
    </citation>
    <scope>NUCLEOTIDE SEQUENCE [LARGE SCALE GENOMIC DNA]</scope>
    <source>
        <strain evidence="8">MED-G83</strain>
    </source>
</reference>
<dbReference type="PANTHER" id="PTHR43713">
    <property type="entry name" value="GLUTAMATE-1-SEMIALDEHYDE 2,1-AMINOMUTASE"/>
    <property type="match status" value="1"/>
</dbReference>
<evidence type="ECO:0000256" key="2">
    <source>
        <dbReference type="ARBA" id="ARBA00004819"/>
    </source>
</evidence>
<comment type="catalytic activity">
    <reaction evidence="7">
        <text>(S)-4-amino-5-oxopentanoate = 5-aminolevulinate</text>
        <dbReference type="Rhea" id="RHEA:14265"/>
        <dbReference type="ChEBI" id="CHEBI:57501"/>
        <dbReference type="ChEBI" id="CHEBI:356416"/>
        <dbReference type="EC" id="5.4.3.8"/>
    </reaction>
</comment>
<dbReference type="GO" id="GO:0042286">
    <property type="term" value="F:glutamate-1-semialdehyde 2,1-aminomutase activity"/>
    <property type="evidence" value="ECO:0007669"/>
    <property type="project" value="UniProtKB-UniRule"/>
</dbReference>
<dbReference type="SUPFAM" id="SSF53383">
    <property type="entry name" value="PLP-dependent transferases"/>
    <property type="match status" value="1"/>
</dbReference>
<comment type="caution">
    <text evidence="8">The sequence shown here is derived from an EMBL/GenBank/DDBJ whole genome shotgun (WGS) entry which is preliminary data.</text>
</comment>
<evidence type="ECO:0000256" key="6">
    <source>
        <dbReference type="ARBA" id="ARBA00023244"/>
    </source>
</evidence>
<gene>
    <name evidence="7 8" type="primary">hemL</name>
    <name evidence="8" type="ORF">DBW97_01155</name>
</gene>
<comment type="cofactor">
    <cofactor evidence="1 7">
        <name>pyridoxal 5'-phosphate</name>
        <dbReference type="ChEBI" id="CHEBI:597326"/>
    </cofactor>
</comment>
<dbReference type="FunFam" id="3.40.640.10:FF:000021">
    <property type="entry name" value="Glutamate-1-semialdehyde 2,1-aminomutase"/>
    <property type="match status" value="1"/>
</dbReference>
<dbReference type="HAMAP" id="MF_00375">
    <property type="entry name" value="HemL_aminotrans_3"/>
    <property type="match status" value="1"/>
</dbReference>
<dbReference type="InterPro" id="IPR015421">
    <property type="entry name" value="PyrdxlP-dep_Trfase_major"/>
</dbReference>
<dbReference type="NCBIfam" id="TIGR00713">
    <property type="entry name" value="hemL"/>
    <property type="match status" value="1"/>
</dbReference>
<dbReference type="GO" id="GO:0030170">
    <property type="term" value="F:pyridoxal phosphate binding"/>
    <property type="evidence" value="ECO:0007669"/>
    <property type="project" value="InterPro"/>
</dbReference>
<keyword evidence="4 7" id="KW-0663">Pyridoxal phosphate</keyword>
<sequence length="431" mass="47258">MKTKNSESLFKKSKEYIAGGVNSPVRAFKSVGGSPIFFKKARGCYLYDEDGNKYLDFVGSWGPMVLGHSNKNIINAIKKQASKGISFGAPTKNELEIAKIIKSYFPSMEKIRMVNSGTEATMSCIRLARGFTNRKLIIKFTGCYHGHVDSLLVKAGSGVATLGIPDSPGIPEELSKLTISLPYNSVSDIQEAFKTYKDQIAAVIIEPIAGNMGFIEPDESFLQEVDSLCKRSQSLLIFDEVMTGFRVSRGGAQELFNITPDLTALGKIVGGGLPVGVYGGRTEIMSYIAPDGPVYQAGTLSGNPIAVSAGTALLKQLKDKNLYKRLEHKGSQFLKELSDFAAEAGIPFSTNIRGGMFGYFFADRLPKNFEDVQRSEIGMFTQFFKGMLKENVYLPPSAFESCFLSTEHSEEQLSKTAKIAHKVFKKIKNEI</sequence>
<keyword evidence="5 7" id="KW-0413">Isomerase</keyword>
<evidence type="ECO:0000313" key="9">
    <source>
        <dbReference type="Proteomes" id="UP000252147"/>
    </source>
</evidence>
<dbReference type="UniPathway" id="UPA00251">
    <property type="reaction ID" value="UER00317"/>
</dbReference>
<evidence type="ECO:0000256" key="3">
    <source>
        <dbReference type="ARBA" id="ARBA00008981"/>
    </source>
</evidence>
<organism evidence="8 9">
    <name type="scientific">SAR86 cluster bacterium</name>
    <dbReference type="NCBI Taxonomy" id="2030880"/>
    <lineage>
        <taxon>Bacteria</taxon>
        <taxon>Pseudomonadati</taxon>
        <taxon>Pseudomonadota</taxon>
        <taxon>Gammaproteobacteria</taxon>
        <taxon>SAR86 cluster</taxon>
    </lineage>
</organism>
<dbReference type="InterPro" id="IPR004639">
    <property type="entry name" value="4pyrrol_synth_GluAld_NH2Trfase"/>
</dbReference>
<dbReference type="GO" id="GO:0005737">
    <property type="term" value="C:cytoplasm"/>
    <property type="evidence" value="ECO:0007669"/>
    <property type="project" value="UniProtKB-SubCell"/>
</dbReference>
<dbReference type="InterPro" id="IPR049704">
    <property type="entry name" value="Aminotrans_3_PPA_site"/>
</dbReference>
<dbReference type="GO" id="GO:0006782">
    <property type="term" value="P:protoporphyrinogen IX biosynthetic process"/>
    <property type="evidence" value="ECO:0007669"/>
    <property type="project" value="UniProtKB-UniRule"/>
</dbReference>
<comment type="subcellular location">
    <subcellularLocation>
        <location evidence="7">Cytoplasm</location>
    </subcellularLocation>
</comment>
<proteinExistence type="inferred from homology"/>
<evidence type="ECO:0000256" key="5">
    <source>
        <dbReference type="ARBA" id="ARBA00023235"/>
    </source>
</evidence>